<evidence type="ECO:0000256" key="1">
    <source>
        <dbReference type="ARBA" id="ARBA00010617"/>
    </source>
</evidence>
<keyword evidence="2" id="KW-0479">Metal-binding</keyword>
<sequence>MTLVDELSELVDDVRDDAGKAAEKAADLAGRALDRYSLEAIRGLRRHRPIIAGRSVAVVTRADDVREVLGDHEAFTVALYAPKMEALTGPFILGLDGTPLYAHDHAALRAAIRAEDLPGIEADVLSAARAWVADCGPQLDVIRDLCDSVVDEIIAGYFGTPGPNTTTQLRWARSLFEEIFLNVGNLETIRERAAADAAEWRPYLDALIASRQGQRDAGEDVPDDVLTRLLRAQRINGGLHDIAIRHNLIGLISGWIPTVGKAMANIVEELLERPAELNGAQAAARAGDMATVSAYAFEALRFRPQTVALLRTCAHDRVVAAGTDRETTIRKGAIVFCATQAAMFDEDVVDAPEEFRLDRPDEAYLHFGHGLHTCFGEQLNRRQIPAMLMALPEGPTVHRAGRLRWDGPYPAELRVALVG</sequence>
<accession>A0ABY5PMJ3</accession>
<dbReference type="Proteomes" id="UP001058860">
    <property type="component" value="Chromosome"/>
</dbReference>
<dbReference type="InterPro" id="IPR017972">
    <property type="entry name" value="Cyt_P450_CS"/>
</dbReference>
<dbReference type="InterPro" id="IPR036396">
    <property type="entry name" value="Cyt_P450_sf"/>
</dbReference>
<evidence type="ECO:0000313" key="3">
    <source>
        <dbReference type="EMBL" id="UUY05926.1"/>
    </source>
</evidence>
<reference evidence="4" key="1">
    <citation type="submission" date="2021-11" db="EMBL/GenBank/DDBJ databases">
        <title>Cultivation dependent microbiological survey of springs from the worlds oldest radium mine currently devoted to the extraction of radon-saturated water.</title>
        <authorList>
            <person name="Kapinusova G."/>
            <person name="Smrhova T."/>
            <person name="Strejcek M."/>
            <person name="Suman J."/>
            <person name="Jani K."/>
            <person name="Pajer P."/>
            <person name="Uhlik O."/>
        </authorList>
    </citation>
    <scope>NUCLEOTIDE SEQUENCE [LARGE SCALE GENOMIC DNA]</scope>
    <source>
        <strain evidence="4">J379</strain>
    </source>
</reference>
<proteinExistence type="inferred from homology"/>
<dbReference type="PANTHER" id="PTHR46696">
    <property type="entry name" value="P450, PUTATIVE (EUROFUNG)-RELATED"/>
    <property type="match status" value="1"/>
</dbReference>
<dbReference type="PANTHER" id="PTHR46696:SF1">
    <property type="entry name" value="CYTOCHROME P450 YJIB-RELATED"/>
    <property type="match status" value="1"/>
</dbReference>
<dbReference type="RefSeq" id="WP_353866364.1">
    <property type="nucleotide sequence ID" value="NZ_CP088295.1"/>
</dbReference>
<evidence type="ECO:0000256" key="2">
    <source>
        <dbReference type="RuleBase" id="RU000461"/>
    </source>
</evidence>
<gene>
    <name evidence="3" type="ORF">LRS13_10535</name>
</gene>
<name>A0ABY5PMJ3_9ACTN</name>
<keyword evidence="2" id="KW-0503">Monooxygenase</keyword>
<evidence type="ECO:0000313" key="4">
    <source>
        <dbReference type="Proteomes" id="UP001058860"/>
    </source>
</evidence>
<comment type="similarity">
    <text evidence="1 2">Belongs to the cytochrome P450 family.</text>
</comment>
<dbReference type="InterPro" id="IPR001128">
    <property type="entry name" value="Cyt_P450"/>
</dbReference>
<keyword evidence="2" id="KW-0408">Iron</keyword>
<keyword evidence="2" id="KW-0349">Heme</keyword>
<organism evidence="3 4">
    <name type="scientific">Svornostia abyssi</name>
    <dbReference type="NCBI Taxonomy" id="2898438"/>
    <lineage>
        <taxon>Bacteria</taxon>
        <taxon>Bacillati</taxon>
        <taxon>Actinomycetota</taxon>
        <taxon>Thermoleophilia</taxon>
        <taxon>Solirubrobacterales</taxon>
        <taxon>Baekduiaceae</taxon>
        <taxon>Svornostia</taxon>
    </lineage>
</organism>
<dbReference type="Gene3D" id="1.10.630.10">
    <property type="entry name" value="Cytochrome P450"/>
    <property type="match status" value="1"/>
</dbReference>
<dbReference type="SUPFAM" id="SSF48264">
    <property type="entry name" value="Cytochrome P450"/>
    <property type="match status" value="1"/>
</dbReference>
<dbReference type="PROSITE" id="PS00086">
    <property type="entry name" value="CYTOCHROME_P450"/>
    <property type="match status" value="1"/>
</dbReference>
<dbReference type="EMBL" id="CP088295">
    <property type="protein sequence ID" value="UUY05926.1"/>
    <property type="molecule type" value="Genomic_DNA"/>
</dbReference>
<dbReference type="Pfam" id="PF00067">
    <property type="entry name" value="p450"/>
    <property type="match status" value="1"/>
</dbReference>
<keyword evidence="4" id="KW-1185">Reference proteome</keyword>
<keyword evidence="2" id="KW-0560">Oxidoreductase</keyword>
<protein>
    <submittedName>
        <fullName evidence="3">Cytochrome P450</fullName>
    </submittedName>
</protein>